<reference evidence="2 3" key="1">
    <citation type="submission" date="2016-11" db="EMBL/GenBank/DDBJ databases">
        <authorList>
            <person name="Jaros S."/>
            <person name="Januszkiewicz K."/>
            <person name="Wedrychowicz H."/>
        </authorList>
    </citation>
    <scope>NUCLEOTIDE SEQUENCE [LARGE SCALE GENOMIC DNA]</scope>
    <source>
        <strain evidence="2">NVI 5450</strain>
    </source>
</reference>
<sequence length="38" mass="4347">MDVAMLLKNKIALSFIGLILFFGLTTTSIMFFSMQKQF</sequence>
<keyword evidence="1" id="KW-0812">Transmembrane</keyword>
<evidence type="ECO:0000313" key="2">
    <source>
        <dbReference type="EMBL" id="SGZ10917.1"/>
    </source>
</evidence>
<proteinExistence type="predicted"/>
<evidence type="ECO:0000313" key="3">
    <source>
        <dbReference type="Proteomes" id="UP000183794"/>
    </source>
</evidence>
<dbReference type="Proteomes" id="UP000183794">
    <property type="component" value="Unassembled WGS sequence"/>
</dbReference>
<protein>
    <submittedName>
        <fullName evidence="2">Uncharacterized protein</fullName>
    </submittedName>
</protein>
<organism evidence="2 3">
    <name type="scientific">Moritella viscosa</name>
    <dbReference type="NCBI Taxonomy" id="80854"/>
    <lineage>
        <taxon>Bacteria</taxon>
        <taxon>Pseudomonadati</taxon>
        <taxon>Pseudomonadota</taxon>
        <taxon>Gammaproteobacteria</taxon>
        <taxon>Alteromonadales</taxon>
        <taxon>Moritellaceae</taxon>
        <taxon>Moritella</taxon>
    </lineage>
</organism>
<evidence type="ECO:0000256" key="1">
    <source>
        <dbReference type="SAM" id="Phobius"/>
    </source>
</evidence>
<name>A0A1L0BXR0_9GAMM</name>
<accession>A0A1L0BXR0</accession>
<keyword evidence="1" id="KW-0472">Membrane</keyword>
<dbReference type="EMBL" id="FPLD01000102">
    <property type="protein sequence ID" value="SGZ10917.1"/>
    <property type="molecule type" value="Genomic_DNA"/>
</dbReference>
<dbReference type="AlphaFoldDB" id="A0A1L0BXR0"/>
<keyword evidence="1" id="KW-1133">Transmembrane helix</keyword>
<gene>
    <name evidence="2" type="ORF">NVI5450_3620</name>
</gene>
<feature type="transmembrane region" description="Helical" evidence="1">
    <location>
        <begin position="12"/>
        <end position="32"/>
    </location>
</feature>